<dbReference type="InterPro" id="IPR007074">
    <property type="entry name" value="LicD/FKTN/FKRP_NTP_transf"/>
</dbReference>
<dbReference type="GO" id="GO:0009100">
    <property type="term" value="P:glycoprotein metabolic process"/>
    <property type="evidence" value="ECO:0007669"/>
    <property type="project" value="UniProtKB-ARBA"/>
</dbReference>
<dbReference type="AlphaFoldDB" id="A0A0R2HB48"/>
<dbReference type="EMBL" id="JQBL01000012">
    <property type="protein sequence ID" value="KRN50208.1"/>
    <property type="molecule type" value="Genomic_DNA"/>
</dbReference>
<sequence length="284" mass="33086">MNEMKYTDDVLKKVQEVELSILDDFIKICEENNLKYFTVSGTGLGAIRHKGMIPWDDDIDVGMLRKDYEKFVEIANKEYADKYDIVTAGMYPDCTIFNAHWSKKGTAFRDRNALNVTYPTGIFLDIFPFDNIADDDKAMHKQGKRAWTWQKLMIMSLNPKPVLHFGKVKNALITAVSYIAHFGLKILGFTPEKCYQKAMKYLRMYDDVETKRIGFFCGTQPFTTIHARSDLDPLEEVEFNGRKMYMPNNMREVLTNLYGDYMQLPPVEKRYNHAPEIVKFKDED</sequence>
<dbReference type="Proteomes" id="UP000051841">
    <property type="component" value="Unassembled WGS sequence"/>
</dbReference>
<dbReference type="Pfam" id="PF04991">
    <property type="entry name" value="LicD"/>
    <property type="match status" value="1"/>
</dbReference>
<dbReference type="PANTHER" id="PTHR43404:SF2">
    <property type="entry name" value="LIPOPOLYSACCHARIDE CHOLINEPHOSPHOTRANSFERASE LICD"/>
    <property type="match status" value="1"/>
</dbReference>
<keyword evidence="3" id="KW-1185">Reference proteome</keyword>
<reference evidence="2 3" key="1">
    <citation type="journal article" date="2015" name="Genome Announc.">
        <title>Expanding the biotechnology potential of lactobacilli through comparative genomics of 213 strains and associated genera.</title>
        <authorList>
            <person name="Sun Z."/>
            <person name="Harris H.M."/>
            <person name="McCann A."/>
            <person name="Guo C."/>
            <person name="Argimon S."/>
            <person name="Zhang W."/>
            <person name="Yang X."/>
            <person name="Jeffery I.B."/>
            <person name="Cooney J.C."/>
            <person name="Kagawa T.F."/>
            <person name="Liu W."/>
            <person name="Song Y."/>
            <person name="Salvetti E."/>
            <person name="Wrobel A."/>
            <person name="Rasinkangas P."/>
            <person name="Parkhill J."/>
            <person name="Rea M.C."/>
            <person name="O'Sullivan O."/>
            <person name="Ritari J."/>
            <person name="Douillard F.P."/>
            <person name="Paul Ross R."/>
            <person name="Yang R."/>
            <person name="Briner A.E."/>
            <person name="Felis G.E."/>
            <person name="de Vos W.M."/>
            <person name="Barrangou R."/>
            <person name="Klaenhammer T.R."/>
            <person name="Caufield P.W."/>
            <person name="Cui Y."/>
            <person name="Zhang H."/>
            <person name="O'Toole P.W."/>
        </authorList>
    </citation>
    <scope>NUCLEOTIDE SEQUENCE [LARGE SCALE GENOMIC DNA]</scope>
    <source>
        <strain evidence="2 3">DSM 20405</strain>
    </source>
</reference>
<proteinExistence type="predicted"/>
<accession>A0A0R2HB48</accession>
<dbReference type="PANTHER" id="PTHR43404">
    <property type="entry name" value="LIPOPOLYSACCHARIDE CHOLINEPHOSPHOTRANSFERASE LICD"/>
    <property type="match status" value="1"/>
</dbReference>
<name>A0A0R2HB48_9FIRM</name>
<gene>
    <name evidence="2" type="ORF">IV49_GL000337</name>
</gene>
<evidence type="ECO:0000259" key="1">
    <source>
        <dbReference type="Pfam" id="PF04991"/>
    </source>
</evidence>
<dbReference type="PATRIC" id="fig|1410657.5.peg.358"/>
<dbReference type="InterPro" id="IPR052942">
    <property type="entry name" value="LPS_cholinephosphotransferase"/>
</dbReference>
<protein>
    <submittedName>
        <fullName evidence="2">LICD family protein</fullName>
    </submittedName>
</protein>
<comment type="caution">
    <text evidence="2">The sequence shown here is derived from an EMBL/GenBank/DDBJ whole genome shotgun (WGS) entry which is preliminary data.</text>
</comment>
<evidence type="ECO:0000313" key="3">
    <source>
        <dbReference type="Proteomes" id="UP000051841"/>
    </source>
</evidence>
<feature type="domain" description="LicD/FKTN/FKRP nucleotidyltransferase" evidence="1">
    <location>
        <begin position="29"/>
        <end position="259"/>
    </location>
</feature>
<evidence type="ECO:0000313" key="2">
    <source>
        <dbReference type="EMBL" id="KRN50208.1"/>
    </source>
</evidence>
<organism evidence="2 3">
    <name type="scientific">Kandleria vitulina DSM 20405</name>
    <dbReference type="NCBI Taxonomy" id="1410657"/>
    <lineage>
        <taxon>Bacteria</taxon>
        <taxon>Bacillati</taxon>
        <taxon>Bacillota</taxon>
        <taxon>Erysipelotrichia</taxon>
        <taxon>Erysipelotrichales</taxon>
        <taxon>Coprobacillaceae</taxon>
        <taxon>Kandleria</taxon>
    </lineage>
</organism>